<dbReference type="AlphaFoldDB" id="D8MUG2"/>
<dbReference type="KEGG" id="ebi:EbC_29380"/>
<accession>D8MUG2</accession>
<dbReference type="Pfam" id="PF13472">
    <property type="entry name" value="Lipase_GDSL_2"/>
    <property type="match status" value="1"/>
</dbReference>
<protein>
    <submittedName>
        <fullName evidence="3">Conserved uncharacterized protein</fullName>
    </submittedName>
</protein>
<feature type="domain" description="SGNH hydrolase-type esterase" evidence="2">
    <location>
        <begin position="30"/>
        <end position="217"/>
    </location>
</feature>
<evidence type="ECO:0000259" key="2">
    <source>
        <dbReference type="Pfam" id="PF13472"/>
    </source>
</evidence>
<dbReference type="STRING" id="634500.EbC_29380"/>
<reference evidence="3 4" key="1">
    <citation type="journal article" date="2010" name="BMC Genomics">
        <title>Genome comparison of the epiphytic bacteria Erwinia billingiae and E. tasmaniensis with the pear pathogen E. pyrifoliae.</title>
        <authorList>
            <person name="Kube M."/>
            <person name="Migdoll A.M."/>
            <person name="Gehring I."/>
            <person name="Heitmann K."/>
            <person name="Mayer Y."/>
            <person name="Kuhl H."/>
            <person name="Knaust F."/>
            <person name="Geider K."/>
            <person name="Reinhardt R."/>
        </authorList>
    </citation>
    <scope>NUCLEOTIDE SEQUENCE [LARGE SCALE GENOMIC DNA]</scope>
    <source>
        <strain evidence="3 4">Eb661</strain>
    </source>
</reference>
<dbReference type="GeneID" id="90512916"/>
<dbReference type="SUPFAM" id="SSF52266">
    <property type="entry name" value="SGNH hydrolase"/>
    <property type="match status" value="1"/>
</dbReference>
<dbReference type="EMBL" id="FP236843">
    <property type="protein sequence ID" value="CAX60469.1"/>
    <property type="molecule type" value="Genomic_DNA"/>
</dbReference>
<keyword evidence="4" id="KW-1185">Reference proteome</keyword>
<dbReference type="HOGENOM" id="CLU_093153_0_0_6"/>
<name>D8MUG2_ERWBE</name>
<dbReference type="Gene3D" id="3.40.50.1110">
    <property type="entry name" value="SGNH hydrolase"/>
    <property type="match status" value="1"/>
</dbReference>
<feature type="chain" id="PRO_5003118242" evidence="1">
    <location>
        <begin position="23"/>
        <end position="240"/>
    </location>
</feature>
<dbReference type="RefSeq" id="WP_013202954.1">
    <property type="nucleotide sequence ID" value="NC_014306.1"/>
</dbReference>
<proteinExistence type="predicted"/>
<organism evidence="4">
    <name type="scientific">Erwinia billingiae (strain Eb661)</name>
    <dbReference type="NCBI Taxonomy" id="634500"/>
    <lineage>
        <taxon>Bacteria</taxon>
        <taxon>Pseudomonadati</taxon>
        <taxon>Pseudomonadota</taxon>
        <taxon>Gammaproteobacteria</taxon>
        <taxon>Enterobacterales</taxon>
        <taxon>Erwiniaceae</taxon>
        <taxon>Erwinia</taxon>
    </lineage>
</organism>
<dbReference type="eggNOG" id="COG2755">
    <property type="taxonomic scope" value="Bacteria"/>
</dbReference>
<dbReference type="CDD" id="cd00229">
    <property type="entry name" value="SGNH_hydrolase"/>
    <property type="match status" value="1"/>
</dbReference>
<dbReference type="GO" id="GO:0016788">
    <property type="term" value="F:hydrolase activity, acting on ester bonds"/>
    <property type="evidence" value="ECO:0007669"/>
    <property type="project" value="UniProtKB-ARBA"/>
</dbReference>
<feature type="signal peptide" evidence="1">
    <location>
        <begin position="1"/>
        <end position="22"/>
    </location>
</feature>
<evidence type="ECO:0000313" key="3">
    <source>
        <dbReference type="EMBL" id="CAX60469.1"/>
    </source>
</evidence>
<sequence length="240" mass="26720">MKKLIVLTSLALLPATAFSASAGDRFVIEAYGDSTTQGVTTPKGGRQTILKNNEISFLNAALQEKYGSRVEVVNRGIPSAEALELLRGTHGSKMPWDQQMKQSPAKLVLLNYAINDARHYRFNDMDGYVESPDDYKAIMIKLVTIARNNGKQVVLQEPNPLCGKAEKWNVGPYAIKLAEVASELSVPLVTQYNRIKTLDNWQSLMSADCIHPSESLYKNKAEQTFQLLDKGFGHQLAQYR</sequence>
<evidence type="ECO:0000256" key="1">
    <source>
        <dbReference type="SAM" id="SignalP"/>
    </source>
</evidence>
<keyword evidence="1" id="KW-0732">Signal</keyword>
<gene>
    <name evidence="3" type="ordered locus">EbC_29380</name>
</gene>
<evidence type="ECO:0000313" key="4">
    <source>
        <dbReference type="Proteomes" id="UP000008793"/>
    </source>
</evidence>
<dbReference type="InterPro" id="IPR036514">
    <property type="entry name" value="SGNH_hydro_sf"/>
</dbReference>
<dbReference type="Proteomes" id="UP000008793">
    <property type="component" value="Chromosome"/>
</dbReference>
<dbReference type="InterPro" id="IPR013830">
    <property type="entry name" value="SGNH_hydro"/>
</dbReference>